<dbReference type="RefSeq" id="XP_022104329.1">
    <property type="nucleotide sequence ID" value="XM_022248637.1"/>
</dbReference>
<dbReference type="PANTHER" id="PTHR48312">
    <property type="match status" value="1"/>
</dbReference>
<protein>
    <submittedName>
        <fullName evidence="2">Branched-chain-amino-acid aminotransferase-like protein 2</fullName>
    </submittedName>
</protein>
<dbReference type="InterPro" id="IPR027417">
    <property type="entry name" value="P-loop_NTPase"/>
</dbReference>
<evidence type="ECO:0000313" key="2">
    <source>
        <dbReference type="RefSeq" id="XP_022104329.1"/>
    </source>
</evidence>
<dbReference type="Pfam" id="PF19798">
    <property type="entry name" value="Sulfotransfer_5"/>
    <property type="match status" value="1"/>
</dbReference>
<sequence length="299" mass="34108">MAVWKKSPLHEQQVRLMMWTTPRSVSTAVTKCLSFVQDAQVLCEPFTAAHHVGPDSNFDHTGDTAEAALRETVPGVAETVGFDSSQCTYKWVKEQLEKAHTGKKFIFCKDMAYSVTGHFEFLPKDYKHLFLIRHPLKVFPSWKKVFQLNVGVPLDKYELDKLPEVLFPKNQGYKDMSDLMVYLKEADQEVIVIDTDDLLQDPRGILLALFNVIGLPFEENLLSWEAGNAIAQEWVISKEFLILNQEGHYYKTAFESKCFLKPSGMPNRASLSADLIRCVDAAMPYYKKLYTQRLTPAES</sequence>
<keyword evidence="1" id="KW-1185">Reference proteome</keyword>
<accession>A0A8B7ZFC9</accession>
<organism evidence="1 2">
    <name type="scientific">Acanthaster planci</name>
    <name type="common">Crown-of-thorns starfish</name>
    <dbReference type="NCBI Taxonomy" id="133434"/>
    <lineage>
        <taxon>Eukaryota</taxon>
        <taxon>Metazoa</taxon>
        <taxon>Echinodermata</taxon>
        <taxon>Eleutherozoa</taxon>
        <taxon>Asterozoa</taxon>
        <taxon>Asteroidea</taxon>
        <taxon>Valvatacea</taxon>
        <taxon>Valvatida</taxon>
        <taxon>Acanthasteridae</taxon>
        <taxon>Acanthaster</taxon>
    </lineage>
</organism>
<name>A0A8B7ZFC9_ACAPL</name>
<dbReference type="Proteomes" id="UP000694845">
    <property type="component" value="Unplaced"/>
</dbReference>
<dbReference type="GeneID" id="110986622"/>
<dbReference type="Gene3D" id="3.40.50.300">
    <property type="entry name" value="P-loop containing nucleotide triphosphate hydrolases"/>
    <property type="match status" value="1"/>
</dbReference>
<dbReference type="OMA" id="THPKEIM"/>
<gene>
    <name evidence="2" type="primary">LOC110986622</name>
</gene>
<dbReference type="AlphaFoldDB" id="A0A8B7ZFC9"/>
<dbReference type="KEGG" id="aplc:110986622"/>
<dbReference type="OrthoDB" id="10047557at2759"/>
<proteinExistence type="predicted"/>
<dbReference type="SUPFAM" id="SSF52540">
    <property type="entry name" value="P-loop containing nucleoside triphosphate hydrolases"/>
    <property type="match status" value="1"/>
</dbReference>
<reference evidence="2" key="1">
    <citation type="submission" date="2025-08" db="UniProtKB">
        <authorList>
            <consortium name="RefSeq"/>
        </authorList>
    </citation>
    <scope>IDENTIFICATION</scope>
</reference>
<evidence type="ECO:0000313" key="1">
    <source>
        <dbReference type="Proteomes" id="UP000694845"/>
    </source>
</evidence>
<dbReference type="PANTHER" id="PTHR48312:SF1">
    <property type="entry name" value="SULFOTRANSFERASE"/>
    <property type="match status" value="1"/>
</dbReference>